<sequence length="281" mass="32458">MSRKKIIGYLLMMLGICLPLYLLTQLSMSFIQNKMAYEKYQSHKLTSEEIQTEQEKIDDYNNQLLGKEVSVVDPFATDEFQIDYQIMDNPDAIFAYINIPSLNILEPIYLGASDYHLGIGTAHIDGTSLPVGGMDQRSVIAGHRGYYENFMFWSLGDLQPGDKIYIERNNEELVYEVSDTEVIDPSEWQKLAPIEGRDMLTLLTCEPFLPPRYQRLLVNCDRVYPEETPLDTPSEELATKDDTHPVLHQQAKILRNVVWSITAFSWVLLLVVFKKFYQYVH</sequence>
<evidence type="ECO:0000313" key="5">
    <source>
        <dbReference type="Proteomes" id="UP000198556"/>
    </source>
</evidence>
<protein>
    <submittedName>
        <fullName evidence="4">LPXTG-site transpeptidase (Sortase) family protein</fullName>
    </submittedName>
</protein>
<dbReference type="Proteomes" id="UP000198556">
    <property type="component" value="Unassembled WGS sequence"/>
</dbReference>
<evidence type="ECO:0000313" key="4">
    <source>
        <dbReference type="EMBL" id="SEQ64322.1"/>
    </source>
</evidence>
<dbReference type="Gene3D" id="2.40.260.10">
    <property type="entry name" value="Sortase"/>
    <property type="match status" value="1"/>
</dbReference>
<dbReference type="NCBIfam" id="NF033745">
    <property type="entry name" value="class_C_sortase"/>
    <property type="match status" value="1"/>
</dbReference>
<dbReference type="CDD" id="cd05827">
    <property type="entry name" value="Sortase_C"/>
    <property type="match status" value="1"/>
</dbReference>
<keyword evidence="3" id="KW-0812">Transmembrane</keyword>
<feature type="transmembrane region" description="Helical" evidence="3">
    <location>
        <begin position="6"/>
        <end position="24"/>
    </location>
</feature>
<dbReference type="GO" id="GO:0016787">
    <property type="term" value="F:hydrolase activity"/>
    <property type="evidence" value="ECO:0007669"/>
    <property type="project" value="UniProtKB-KW"/>
</dbReference>
<dbReference type="Pfam" id="PF04203">
    <property type="entry name" value="Sortase"/>
    <property type="match status" value="1"/>
</dbReference>
<feature type="active site" description="Acyl-thioester intermediate" evidence="2">
    <location>
        <position position="205"/>
    </location>
</feature>
<evidence type="ECO:0000256" key="1">
    <source>
        <dbReference type="ARBA" id="ARBA00022801"/>
    </source>
</evidence>
<dbReference type="NCBIfam" id="TIGR01076">
    <property type="entry name" value="sortase_fam"/>
    <property type="match status" value="1"/>
</dbReference>
<reference evidence="4 5" key="1">
    <citation type="submission" date="2016-10" db="EMBL/GenBank/DDBJ databases">
        <authorList>
            <person name="de Groot N.N."/>
        </authorList>
    </citation>
    <scope>NUCLEOTIDE SEQUENCE [LARGE SCALE GENOMIC DNA]</scope>
    <source>
        <strain evidence="4 5">DSM 15827</strain>
    </source>
</reference>
<keyword evidence="3" id="KW-0472">Membrane</keyword>
<dbReference type="SUPFAM" id="SSF63817">
    <property type="entry name" value="Sortase"/>
    <property type="match status" value="1"/>
</dbReference>
<name>A0A1H9HQ16_9LACT</name>
<dbReference type="InterPro" id="IPR023365">
    <property type="entry name" value="Sortase_dom-sf"/>
</dbReference>
<proteinExistence type="predicted"/>
<dbReference type="InterPro" id="IPR042002">
    <property type="entry name" value="Sortase_C"/>
</dbReference>
<keyword evidence="5" id="KW-1185">Reference proteome</keyword>
<keyword evidence="1" id="KW-0378">Hydrolase</keyword>
<feature type="transmembrane region" description="Helical" evidence="3">
    <location>
        <begin position="257"/>
        <end position="277"/>
    </location>
</feature>
<accession>A0A1H9HQ16</accession>
<dbReference type="EMBL" id="FOGF01000003">
    <property type="protein sequence ID" value="SEQ64322.1"/>
    <property type="molecule type" value="Genomic_DNA"/>
</dbReference>
<evidence type="ECO:0000256" key="2">
    <source>
        <dbReference type="PIRSR" id="PIRSR605754-1"/>
    </source>
</evidence>
<dbReference type="RefSeq" id="WP_177159481.1">
    <property type="nucleotide sequence ID" value="NZ_FOGF01000003.1"/>
</dbReference>
<dbReference type="STRING" id="137733.SAMN05421767_10320"/>
<evidence type="ECO:0000256" key="3">
    <source>
        <dbReference type="SAM" id="Phobius"/>
    </source>
</evidence>
<gene>
    <name evidence="4" type="ORF">SAMN05421767_10320</name>
</gene>
<dbReference type="AlphaFoldDB" id="A0A1H9HQ16"/>
<organism evidence="4 5">
    <name type="scientific">Granulicatella balaenopterae</name>
    <dbReference type="NCBI Taxonomy" id="137733"/>
    <lineage>
        <taxon>Bacteria</taxon>
        <taxon>Bacillati</taxon>
        <taxon>Bacillota</taxon>
        <taxon>Bacilli</taxon>
        <taxon>Lactobacillales</taxon>
        <taxon>Carnobacteriaceae</taxon>
        <taxon>Granulicatella</taxon>
    </lineage>
</organism>
<dbReference type="InterPro" id="IPR005754">
    <property type="entry name" value="Sortase"/>
</dbReference>
<keyword evidence="3" id="KW-1133">Transmembrane helix</keyword>
<feature type="active site" description="Proton donor/acceptor" evidence="2">
    <location>
        <position position="143"/>
    </location>
</feature>